<evidence type="ECO:0000313" key="11">
    <source>
        <dbReference type="Proteomes" id="UP000005207"/>
    </source>
</evidence>
<evidence type="ECO:0000313" key="10">
    <source>
        <dbReference type="Ensembl" id="ENSONIP00000041412.1"/>
    </source>
</evidence>
<dbReference type="Pfam" id="PF07686">
    <property type="entry name" value="V-set"/>
    <property type="match status" value="1"/>
</dbReference>
<name>A0A669C0S7_ORENI</name>
<keyword evidence="8" id="KW-0812">Transmembrane</keyword>
<keyword evidence="7" id="KW-0325">Glycoprotein</keyword>
<dbReference type="InterPro" id="IPR003599">
    <property type="entry name" value="Ig_sub"/>
</dbReference>
<dbReference type="Proteomes" id="UP000005207">
    <property type="component" value="Linkage group LG2"/>
</dbReference>
<accession>A0A669C0S7</accession>
<reference evidence="11" key="1">
    <citation type="submission" date="2012-01" db="EMBL/GenBank/DDBJ databases">
        <title>The Genome Sequence of Oreochromis niloticus (Nile Tilapia).</title>
        <authorList>
            <consortium name="Broad Institute Genome Assembly Team"/>
            <consortium name="Broad Institute Sequencing Platform"/>
            <person name="Di Palma F."/>
            <person name="Johnson J."/>
            <person name="Lander E.S."/>
            <person name="Lindblad-Toh K."/>
        </authorList>
    </citation>
    <scope>NUCLEOTIDE SEQUENCE [LARGE SCALE GENOMIC DNA]</scope>
</reference>
<keyword evidence="11" id="KW-1185">Reference proteome</keyword>
<dbReference type="InterPro" id="IPR036179">
    <property type="entry name" value="Ig-like_dom_sf"/>
</dbReference>
<dbReference type="InterPro" id="IPR013783">
    <property type="entry name" value="Ig-like_fold"/>
</dbReference>
<dbReference type="GO" id="GO:0009617">
    <property type="term" value="P:response to bacterium"/>
    <property type="evidence" value="ECO:0007669"/>
    <property type="project" value="TreeGrafter"/>
</dbReference>
<keyword evidence="3" id="KW-0732">Signal</keyword>
<dbReference type="InterPro" id="IPR007110">
    <property type="entry name" value="Ig-like_dom"/>
</dbReference>
<evidence type="ECO:0000259" key="9">
    <source>
        <dbReference type="PROSITE" id="PS50835"/>
    </source>
</evidence>
<evidence type="ECO:0000256" key="5">
    <source>
        <dbReference type="ARBA" id="ARBA00023136"/>
    </source>
</evidence>
<dbReference type="SMART" id="SM00409">
    <property type="entry name" value="IG"/>
    <property type="match status" value="2"/>
</dbReference>
<dbReference type="GeneTree" id="ENSGT01030000234530"/>
<dbReference type="InterPro" id="IPR013106">
    <property type="entry name" value="Ig_V-set"/>
</dbReference>
<feature type="domain" description="Ig-like" evidence="9">
    <location>
        <begin position="161"/>
        <end position="254"/>
    </location>
</feature>
<evidence type="ECO:0000256" key="3">
    <source>
        <dbReference type="ARBA" id="ARBA00022729"/>
    </source>
</evidence>
<dbReference type="AlphaFoldDB" id="A0A669C0S7"/>
<evidence type="ECO:0000256" key="6">
    <source>
        <dbReference type="ARBA" id="ARBA00023157"/>
    </source>
</evidence>
<proteinExistence type="predicted"/>
<feature type="transmembrane region" description="Helical" evidence="8">
    <location>
        <begin position="274"/>
        <end position="297"/>
    </location>
</feature>
<dbReference type="Ensembl" id="ENSONIT00000075204.1">
    <property type="protein sequence ID" value="ENSONIP00000054962.1"/>
    <property type="gene ID" value="ENSONIG00000019892.2"/>
</dbReference>
<feature type="domain" description="Ig-like" evidence="9">
    <location>
        <begin position="49"/>
        <end position="147"/>
    </location>
</feature>
<evidence type="ECO:0000256" key="4">
    <source>
        <dbReference type="ARBA" id="ARBA00022859"/>
    </source>
</evidence>
<dbReference type="SMART" id="SM00406">
    <property type="entry name" value="IGv"/>
    <property type="match status" value="2"/>
</dbReference>
<dbReference type="Ensembl" id="ENSONIT00000072750.1">
    <property type="protein sequence ID" value="ENSONIP00000041412.1"/>
    <property type="gene ID" value="ENSONIG00000019892.2"/>
</dbReference>
<keyword evidence="8" id="KW-1133">Transmembrane helix</keyword>
<dbReference type="PANTHER" id="PTHR19433:SF133">
    <property type="entry name" value="IMMUNE-TYPE RECEPTOR 5 PRECURSOR-RELATED"/>
    <property type="match status" value="1"/>
</dbReference>
<dbReference type="Gene3D" id="2.60.40.10">
    <property type="entry name" value="Immunoglobulins"/>
    <property type="match status" value="2"/>
</dbReference>
<keyword evidence="5 8" id="KW-0472">Membrane</keyword>
<protein>
    <recommendedName>
        <fullName evidence="9">Ig-like domain-containing protein</fullName>
    </recommendedName>
</protein>
<comment type="subcellular location">
    <subcellularLocation>
        <location evidence="1">Cell membrane</location>
    </subcellularLocation>
</comment>
<evidence type="ECO:0000256" key="7">
    <source>
        <dbReference type="ARBA" id="ARBA00023180"/>
    </source>
</evidence>
<dbReference type="CDD" id="cd00099">
    <property type="entry name" value="IgV"/>
    <property type="match status" value="1"/>
</dbReference>
<dbReference type="InterPro" id="IPR052051">
    <property type="entry name" value="TCR_complex_component"/>
</dbReference>
<keyword evidence="6" id="KW-1015">Disulfide bond</keyword>
<dbReference type="PROSITE" id="PS50835">
    <property type="entry name" value="IG_LIKE"/>
    <property type="match status" value="2"/>
</dbReference>
<dbReference type="PANTHER" id="PTHR19433">
    <property type="entry name" value="T-CELL RECEPTOR ALPHA CHAIN V REGION-RELATED"/>
    <property type="match status" value="1"/>
</dbReference>
<keyword evidence="2" id="KW-1003">Cell membrane</keyword>
<dbReference type="SUPFAM" id="SSF48726">
    <property type="entry name" value="Immunoglobulin"/>
    <property type="match status" value="2"/>
</dbReference>
<evidence type="ECO:0000256" key="1">
    <source>
        <dbReference type="ARBA" id="ARBA00004236"/>
    </source>
</evidence>
<dbReference type="GO" id="GO:0002376">
    <property type="term" value="P:immune system process"/>
    <property type="evidence" value="ECO:0007669"/>
    <property type="project" value="UniProtKB-KW"/>
</dbReference>
<reference evidence="10" key="2">
    <citation type="submission" date="2025-05" db="UniProtKB">
        <authorList>
            <consortium name="Ensembl"/>
        </authorList>
    </citation>
    <scope>IDENTIFICATION</scope>
</reference>
<organism evidence="10 11">
    <name type="scientific">Oreochromis niloticus</name>
    <name type="common">Nile tilapia</name>
    <name type="synonym">Tilapia nilotica</name>
    <dbReference type="NCBI Taxonomy" id="8128"/>
    <lineage>
        <taxon>Eukaryota</taxon>
        <taxon>Metazoa</taxon>
        <taxon>Chordata</taxon>
        <taxon>Craniata</taxon>
        <taxon>Vertebrata</taxon>
        <taxon>Euteleostomi</taxon>
        <taxon>Actinopterygii</taxon>
        <taxon>Neopterygii</taxon>
        <taxon>Teleostei</taxon>
        <taxon>Neoteleostei</taxon>
        <taxon>Acanthomorphata</taxon>
        <taxon>Ovalentaria</taxon>
        <taxon>Cichlomorphae</taxon>
        <taxon>Cichliformes</taxon>
        <taxon>Cichlidae</taxon>
        <taxon>African cichlids</taxon>
        <taxon>Pseudocrenilabrinae</taxon>
        <taxon>Oreochromini</taxon>
        <taxon>Oreochromis</taxon>
    </lineage>
</organism>
<keyword evidence="4" id="KW-0391">Immunity</keyword>
<sequence length="376" mass="41750">MKRMFVLHCGTSLLLLVFYPCNCNCINFVILLIVNFLSSSAVIQTTEVPQLISLTVVDLGDNVTFGCEVSEKELKSFNLYKQSLGHLPQSVASVVFNQIALADEFKDSRFTVNKEASQYIFTIRNVSKEDEATYFCQTRTTYSQMFSSGTFLAVKDHNHQKSVYVKQNPEKESVLLGDSVTLECSLLSQKKEKVLQCPDDHRVYWFRAGSERFAPNIIYTLVNNSDEALKRRCVYSLTKTIQNSSDVGTYYCAVVTCGEILLGEGTKVETRPGLGPVVVILGVLLGCCVAVIALLLLYPRGINVCQHCKGEVRATNHAGCDVSNVGQANDLMMTDATVHYSSVRVNRGNRKRSDSTQDCVYAAVRQDSHSQRQPAA</sequence>
<evidence type="ECO:0000256" key="8">
    <source>
        <dbReference type="SAM" id="Phobius"/>
    </source>
</evidence>
<evidence type="ECO:0000256" key="2">
    <source>
        <dbReference type="ARBA" id="ARBA00022475"/>
    </source>
</evidence>
<dbReference type="GO" id="GO:0005886">
    <property type="term" value="C:plasma membrane"/>
    <property type="evidence" value="ECO:0007669"/>
    <property type="project" value="UniProtKB-SubCell"/>
</dbReference>